<comment type="caution">
    <text evidence="2">The sequence shown here is derived from an EMBL/GenBank/DDBJ whole genome shotgun (WGS) entry which is preliminary data.</text>
</comment>
<proteinExistence type="predicted"/>
<dbReference type="PANTHER" id="PTHR33924:SF1">
    <property type="entry name" value="DNA-DIRECTED RNA POLYMERASE SUBUNIT BETA"/>
    <property type="match status" value="1"/>
</dbReference>
<evidence type="ECO:0000256" key="1">
    <source>
        <dbReference type="SAM" id="MobiDB-lite"/>
    </source>
</evidence>
<reference evidence="2" key="2">
    <citation type="submission" date="2023-05" db="EMBL/GenBank/DDBJ databases">
        <authorList>
            <person name="Schelkunov M.I."/>
        </authorList>
    </citation>
    <scope>NUCLEOTIDE SEQUENCE</scope>
    <source>
        <strain evidence="2">Hsosn_3</strain>
        <tissue evidence="2">Leaf</tissue>
    </source>
</reference>
<dbReference type="Proteomes" id="UP001237642">
    <property type="component" value="Unassembled WGS sequence"/>
</dbReference>
<gene>
    <name evidence="2" type="ORF">POM88_046176</name>
</gene>
<evidence type="ECO:0000313" key="2">
    <source>
        <dbReference type="EMBL" id="KAK1361702.1"/>
    </source>
</evidence>
<organism evidence="2 3">
    <name type="scientific">Heracleum sosnowskyi</name>
    <dbReference type="NCBI Taxonomy" id="360622"/>
    <lineage>
        <taxon>Eukaryota</taxon>
        <taxon>Viridiplantae</taxon>
        <taxon>Streptophyta</taxon>
        <taxon>Embryophyta</taxon>
        <taxon>Tracheophyta</taxon>
        <taxon>Spermatophyta</taxon>
        <taxon>Magnoliopsida</taxon>
        <taxon>eudicotyledons</taxon>
        <taxon>Gunneridae</taxon>
        <taxon>Pentapetalae</taxon>
        <taxon>asterids</taxon>
        <taxon>campanulids</taxon>
        <taxon>Apiales</taxon>
        <taxon>Apiaceae</taxon>
        <taxon>Apioideae</taxon>
        <taxon>apioid superclade</taxon>
        <taxon>Tordylieae</taxon>
        <taxon>Tordyliinae</taxon>
        <taxon>Heracleum</taxon>
    </lineage>
</organism>
<evidence type="ECO:0000313" key="3">
    <source>
        <dbReference type="Proteomes" id="UP001237642"/>
    </source>
</evidence>
<dbReference type="EMBL" id="JAUIZM010000010">
    <property type="protein sequence ID" value="KAK1361702.1"/>
    <property type="molecule type" value="Genomic_DNA"/>
</dbReference>
<keyword evidence="3" id="KW-1185">Reference proteome</keyword>
<name>A0AAD8H5T6_9APIA</name>
<feature type="region of interest" description="Disordered" evidence="1">
    <location>
        <begin position="126"/>
        <end position="187"/>
    </location>
</feature>
<reference evidence="2" key="1">
    <citation type="submission" date="2023-02" db="EMBL/GenBank/DDBJ databases">
        <title>Genome of toxic invasive species Heracleum sosnowskyi carries increased number of genes despite the absence of recent whole-genome duplications.</title>
        <authorList>
            <person name="Schelkunov M."/>
            <person name="Shtratnikova V."/>
            <person name="Makarenko M."/>
            <person name="Klepikova A."/>
            <person name="Omelchenko D."/>
            <person name="Novikova G."/>
            <person name="Obukhova E."/>
            <person name="Bogdanov V."/>
            <person name="Penin A."/>
            <person name="Logacheva M."/>
        </authorList>
    </citation>
    <scope>NUCLEOTIDE SEQUENCE</scope>
    <source>
        <strain evidence="2">Hsosn_3</strain>
        <tissue evidence="2">Leaf</tissue>
    </source>
</reference>
<protein>
    <submittedName>
        <fullName evidence="2">Tether containing UBX domain for GLUT</fullName>
    </submittedName>
</protein>
<dbReference type="AlphaFoldDB" id="A0AAD8H5T6"/>
<sequence>MMSEGKSCDGVFKKRNALGDVTNLVGKRGFSEISGGDVGDRKKVKSLKQVCLEVENLGKKEGLAEGSVDKEGGKEVLDCSRISPEVNELRNQFVSEVLEGLKNDFQDGRIDDVSQSVAHVSRDGCVASDVKPTSPRFMDSVDDGGNQAKDEGVGSQGEQSTTVYEEFDTDDGESDEDEVGDDYLGSSKSESIDCLRFPESQESRSGLERCVGLKGDGLSDSPVGMDLIKACSCSFCTKAAYIWSDLHYQDTKGRLAALKKSQKEANILVQRSTKNKAIDMSGQEKPDVLDLQSSLMGQWRSLFSHMEDIFGQESSQLESNLYTLKDLRDNCKTELESLNGMPFKKE</sequence>
<accession>A0AAD8H5T6</accession>
<feature type="compositionally biased region" description="Acidic residues" evidence="1">
    <location>
        <begin position="165"/>
        <end position="181"/>
    </location>
</feature>
<dbReference type="PANTHER" id="PTHR33924">
    <property type="entry name" value="CATION-TRANSPORTING ATPASE"/>
    <property type="match status" value="1"/>
</dbReference>